<feature type="coiled-coil region" evidence="1">
    <location>
        <begin position="347"/>
        <end position="399"/>
    </location>
</feature>
<evidence type="ECO:0000256" key="2">
    <source>
        <dbReference type="SAM" id="MobiDB-lite"/>
    </source>
</evidence>
<sequence length="431" mass="49351">MCAGFSRTVSFDPRSQFQMSSSAIKVEVMSKKGENLTEMDKDEKGCEDMLSESRCAKEEQCERPWVEGEESERRCLMLPGGVDSQRSLTGEEEHYGGSFWTGEHGEEPAEQREALAGRPAQDSSLGDSGDLVQWCVGEEVACAFEACIEEVGRLQRQQEELVQELLAEEEVLVQAGGALRPLLERAHGDLAHTHLHKHRLQEEVAQVKKQLFATVRECVQNQVTLAAQQYEVAQLALVQEELRAEVSGHLRELERLREEHQRRLAALVERVQGFRRPRAMSDLSQCRRATAELTRRTWVSMANLNDWYEPRLLALLRRKQAAEGTLRKTREFGQSLKSHVRPLSQETQRLELERARLQQRIRLMEQERRESVTLHRETVSALKDRIQNLQTELQVQININREVAELNECLTTKTTLYRSILHSCPLYTGGV</sequence>
<comment type="caution">
    <text evidence="3">The sequence shown here is derived from an EMBL/GenBank/DDBJ whole genome shotgun (WGS) entry which is preliminary data.</text>
</comment>
<feature type="region of interest" description="Disordered" evidence="2">
    <location>
        <begin position="93"/>
        <end position="126"/>
    </location>
</feature>
<feature type="compositionally biased region" description="Basic and acidic residues" evidence="2">
    <location>
        <begin position="103"/>
        <end position="115"/>
    </location>
</feature>
<keyword evidence="1" id="KW-0175">Coiled coil</keyword>
<dbReference type="PANTHER" id="PTHR47147:SF1">
    <property type="entry name" value="SYNCOILIN"/>
    <property type="match status" value="1"/>
</dbReference>
<keyword evidence="4" id="KW-1185">Reference proteome</keyword>
<evidence type="ECO:0000256" key="1">
    <source>
        <dbReference type="SAM" id="Coils"/>
    </source>
</evidence>
<name>A0AAD8Z2I2_9TELE</name>
<proteinExistence type="predicted"/>
<feature type="coiled-coil region" evidence="1">
    <location>
        <begin position="144"/>
        <end position="171"/>
    </location>
</feature>
<dbReference type="AlphaFoldDB" id="A0AAD8Z2I2"/>
<evidence type="ECO:0000313" key="4">
    <source>
        <dbReference type="Proteomes" id="UP001239994"/>
    </source>
</evidence>
<evidence type="ECO:0000313" key="3">
    <source>
        <dbReference type="EMBL" id="KAK1791302.1"/>
    </source>
</evidence>
<dbReference type="GO" id="GO:0005882">
    <property type="term" value="C:intermediate filament"/>
    <property type="evidence" value="ECO:0007669"/>
    <property type="project" value="InterPro"/>
</dbReference>
<gene>
    <name evidence="3" type="ORF">P4O66_013326</name>
</gene>
<dbReference type="Proteomes" id="UP001239994">
    <property type="component" value="Unassembled WGS sequence"/>
</dbReference>
<dbReference type="PANTHER" id="PTHR47147">
    <property type="entry name" value="SYNCOILIN"/>
    <property type="match status" value="1"/>
</dbReference>
<organism evidence="3 4">
    <name type="scientific">Electrophorus voltai</name>
    <dbReference type="NCBI Taxonomy" id="2609070"/>
    <lineage>
        <taxon>Eukaryota</taxon>
        <taxon>Metazoa</taxon>
        <taxon>Chordata</taxon>
        <taxon>Craniata</taxon>
        <taxon>Vertebrata</taxon>
        <taxon>Euteleostomi</taxon>
        <taxon>Actinopterygii</taxon>
        <taxon>Neopterygii</taxon>
        <taxon>Teleostei</taxon>
        <taxon>Ostariophysi</taxon>
        <taxon>Gymnotiformes</taxon>
        <taxon>Gymnotoidei</taxon>
        <taxon>Gymnotidae</taxon>
        <taxon>Electrophorus</taxon>
    </lineage>
</organism>
<evidence type="ECO:0008006" key="5">
    <source>
        <dbReference type="Google" id="ProtNLM"/>
    </source>
</evidence>
<protein>
    <recommendedName>
        <fullName evidence="5">IF rod domain-containing protein</fullName>
    </recommendedName>
</protein>
<feature type="coiled-coil region" evidence="1">
    <location>
        <begin position="239"/>
        <end position="270"/>
    </location>
</feature>
<dbReference type="InterPro" id="IPR027702">
    <property type="entry name" value="Syncoilin"/>
</dbReference>
<accession>A0AAD8Z2I2</accession>
<dbReference type="EMBL" id="JAROKS010000020">
    <property type="protein sequence ID" value="KAK1791302.1"/>
    <property type="molecule type" value="Genomic_DNA"/>
</dbReference>
<reference evidence="3" key="1">
    <citation type="submission" date="2023-03" db="EMBL/GenBank/DDBJ databases">
        <title>Electrophorus voltai genome.</title>
        <authorList>
            <person name="Bian C."/>
        </authorList>
    </citation>
    <scope>NUCLEOTIDE SEQUENCE</scope>
    <source>
        <strain evidence="3">CB-2022</strain>
        <tissue evidence="3">Muscle</tissue>
    </source>
</reference>